<accession>A0ABV5G1I6</accession>
<proteinExistence type="predicted"/>
<sequence length="43" mass="4417">MLHLRDELLDGSLGGFRLVLIAGHAPIIPVPTAGGNVKAPGDQ</sequence>
<dbReference type="EMBL" id="JBHMFI010000001">
    <property type="protein sequence ID" value="MFB9072794.1"/>
    <property type="molecule type" value="Genomic_DNA"/>
</dbReference>
<keyword evidence="2" id="KW-1185">Reference proteome</keyword>
<protein>
    <submittedName>
        <fullName evidence="1">Uncharacterized protein</fullName>
    </submittedName>
</protein>
<evidence type="ECO:0000313" key="1">
    <source>
        <dbReference type="EMBL" id="MFB9072794.1"/>
    </source>
</evidence>
<reference evidence="1 2" key="1">
    <citation type="submission" date="2024-09" db="EMBL/GenBank/DDBJ databases">
        <authorList>
            <person name="Sun Q."/>
            <person name="Mori K."/>
        </authorList>
    </citation>
    <scope>NUCLEOTIDE SEQUENCE [LARGE SCALE GENOMIC DNA]</scope>
    <source>
        <strain evidence="1 2">CCM 7609</strain>
    </source>
</reference>
<comment type="caution">
    <text evidence="1">The sequence shown here is derived from an EMBL/GenBank/DDBJ whole genome shotgun (WGS) entry which is preliminary data.</text>
</comment>
<name>A0ABV5G1I6_9MICC</name>
<gene>
    <name evidence="1" type="ORF">ACFFX0_16945</name>
</gene>
<dbReference type="Proteomes" id="UP001589575">
    <property type="component" value="Unassembled WGS sequence"/>
</dbReference>
<organism evidence="1 2">
    <name type="scientific">Citricoccus parietis</name>
    <dbReference type="NCBI Taxonomy" id="592307"/>
    <lineage>
        <taxon>Bacteria</taxon>
        <taxon>Bacillati</taxon>
        <taxon>Actinomycetota</taxon>
        <taxon>Actinomycetes</taxon>
        <taxon>Micrococcales</taxon>
        <taxon>Micrococcaceae</taxon>
        <taxon>Citricoccus</taxon>
    </lineage>
</organism>
<evidence type="ECO:0000313" key="2">
    <source>
        <dbReference type="Proteomes" id="UP001589575"/>
    </source>
</evidence>